<sequence>MFHEKHSCMKQGLKAEAVFTLRYSEARYLHVLAQLDEKDLWWRPYEAANAAGNIVLHACGNMRQWLIAGLGGGQDTRDREGEFAARSGHDAASLSRLLQETVNEAVSVIEGMEKDDWLETRHVQNWPVTGLGAMMHGVAHFEGHAQEVIYIARLRLGEAYRFKDVY</sequence>
<name>A0A518BVE9_9BACT</name>
<dbReference type="Pfam" id="PF07609">
    <property type="entry name" value="DUF1572"/>
    <property type="match status" value="1"/>
</dbReference>
<evidence type="ECO:0000313" key="2">
    <source>
        <dbReference type="Proteomes" id="UP000320386"/>
    </source>
</evidence>
<protein>
    <recommendedName>
        <fullName evidence="3">DinB superfamily protein</fullName>
    </recommendedName>
</protein>
<dbReference type="Proteomes" id="UP000320386">
    <property type="component" value="Chromosome"/>
</dbReference>
<dbReference type="EMBL" id="CP036280">
    <property type="protein sequence ID" value="QDU70960.1"/>
    <property type="molecule type" value="Genomic_DNA"/>
</dbReference>
<reference evidence="1 2" key="1">
    <citation type="submission" date="2019-02" db="EMBL/GenBank/DDBJ databases">
        <title>Deep-cultivation of Planctomycetes and their phenomic and genomic characterization uncovers novel biology.</title>
        <authorList>
            <person name="Wiegand S."/>
            <person name="Jogler M."/>
            <person name="Boedeker C."/>
            <person name="Pinto D."/>
            <person name="Vollmers J."/>
            <person name="Rivas-Marin E."/>
            <person name="Kohn T."/>
            <person name="Peeters S.H."/>
            <person name="Heuer A."/>
            <person name="Rast P."/>
            <person name="Oberbeckmann S."/>
            <person name="Bunk B."/>
            <person name="Jeske O."/>
            <person name="Meyerdierks A."/>
            <person name="Storesund J.E."/>
            <person name="Kallscheuer N."/>
            <person name="Luecker S."/>
            <person name="Lage O.M."/>
            <person name="Pohl T."/>
            <person name="Merkel B.J."/>
            <person name="Hornburger P."/>
            <person name="Mueller R.-W."/>
            <person name="Bruemmer F."/>
            <person name="Labrenz M."/>
            <person name="Spormann A.M."/>
            <person name="Op den Camp H."/>
            <person name="Overmann J."/>
            <person name="Amann R."/>
            <person name="Jetten M.S.M."/>
            <person name="Mascher T."/>
            <person name="Medema M.H."/>
            <person name="Devos D.P."/>
            <person name="Kaster A.-K."/>
            <person name="Ovreas L."/>
            <person name="Rohde M."/>
            <person name="Galperin M.Y."/>
            <person name="Jogler C."/>
        </authorList>
    </citation>
    <scope>NUCLEOTIDE SEQUENCE [LARGE SCALE GENOMIC DNA]</scope>
    <source>
        <strain evidence="1 2">Pan265</strain>
    </source>
</reference>
<dbReference type="SUPFAM" id="SSF109854">
    <property type="entry name" value="DinB/YfiT-like putative metalloenzymes"/>
    <property type="match status" value="1"/>
</dbReference>
<evidence type="ECO:0000313" key="1">
    <source>
        <dbReference type="EMBL" id="QDU70960.1"/>
    </source>
</evidence>
<dbReference type="InterPro" id="IPR011466">
    <property type="entry name" value="DUF1572"/>
</dbReference>
<keyword evidence="2" id="KW-1185">Reference proteome</keyword>
<dbReference type="KEGG" id="mcad:Pan265_08040"/>
<dbReference type="Gene3D" id="1.20.120.450">
    <property type="entry name" value="dinb family like domain"/>
    <property type="match status" value="1"/>
</dbReference>
<accession>A0A518BVE9</accession>
<organism evidence="1 2">
    <name type="scientific">Mucisphaera calidilacus</name>
    <dbReference type="NCBI Taxonomy" id="2527982"/>
    <lineage>
        <taxon>Bacteria</taxon>
        <taxon>Pseudomonadati</taxon>
        <taxon>Planctomycetota</taxon>
        <taxon>Phycisphaerae</taxon>
        <taxon>Phycisphaerales</taxon>
        <taxon>Phycisphaeraceae</taxon>
        <taxon>Mucisphaera</taxon>
    </lineage>
</organism>
<proteinExistence type="predicted"/>
<dbReference type="InterPro" id="IPR034660">
    <property type="entry name" value="DinB/YfiT-like"/>
</dbReference>
<dbReference type="AlphaFoldDB" id="A0A518BVE9"/>
<evidence type="ECO:0008006" key="3">
    <source>
        <dbReference type="Google" id="ProtNLM"/>
    </source>
</evidence>
<gene>
    <name evidence="1" type="ORF">Pan265_08040</name>
</gene>